<reference evidence="2" key="2">
    <citation type="journal article" date="2021" name="Genome Biol. Evol.">
        <title>Developing a high-quality reference genome for a parasitic bivalve with doubly uniparental inheritance (Bivalvia: Unionida).</title>
        <authorList>
            <person name="Smith C.H."/>
        </authorList>
    </citation>
    <scope>NUCLEOTIDE SEQUENCE</scope>
    <source>
        <strain evidence="2">CHS0354</strain>
        <tissue evidence="2">Mantle</tissue>
    </source>
</reference>
<sequence length="116" mass="12907">MELPPPDLNNPPHLKPPAGKTPPSSKKKVSPLQIRSQLALPPTDPKKLIRTMLPTSMRKVNTPPRRKKSSSTLGRKEMLSRMESTPGHQIHKKKRFHIAINVDVDLGYGQTTEGSC</sequence>
<accession>A0AAE0RLL3</accession>
<protein>
    <submittedName>
        <fullName evidence="2">Uncharacterized protein</fullName>
    </submittedName>
</protein>
<dbReference type="Proteomes" id="UP001195483">
    <property type="component" value="Unassembled WGS sequence"/>
</dbReference>
<evidence type="ECO:0000313" key="3">
    <source>
        <dbReference type="Proteomes" id="UP001195483"/>
    </source>
</evidence>
<dbReference type="EMBL" id="JAEAOA010000766">
    <property type="protein sequence ID" value="KAK3575703.1"/>
    <property type="molecule type" value="Genomic_DNA"/>
</dbReference>
<proteinExistence type="predicted"/>
<reference evidence="2" key="3">
    <citation type="submission" date="2023-05" db="EMBL/GenBank/DDBJ databases">
        <authorList>
            <person name="Smith C.H."/>
        </authorList>
    </citation>
    <scope>NUCLEOTIDE SEQUENCE</scope>
    <source>
        <strain evidence="2">CHS0354</strain>
        <tissue evidence="2">Mantle</tissue>
    </source>
</reference>
<evidence type="ECO:0000313" key="2">
    <source>
        <dbReference type="EMBL" id="KAK3575703.1"/>
    </source>
</evidence>
<reference evidence="2" key="1">
    <citation type="journal article" date="2021" name="Genome Biol. Evol.">
        <title>A High-Quality Reference Genome for a Parasitic Bivalve with Doubly Uniparental Inheritance (Bivalvia: Unionida).</title>
        <authorList>
            <person name="Smith C.H."/>
        </authorList>
    </citation>
    <scope>NUCLEOTIDE SEQUENCE</scope>
    <source>
        <strain evidence="2">CHS0354</strain>
    </source>
</reference>
<gene>
    <name evidence="2" type="ORF">CHS0354_012552</name>
</gene>
<comment type="caution">
    <text evidence="2">The sequence shown here is derived from an EMBL/GenBank/DDBJ whole genome shotgun (WGS) entry which is preliminary data.</text>
</comment>
<feature type="non-terminal residue" evidence="2">
    <location>
        <position position="1"/>
    </location>
</feature>
<feature type="compositionally biased region" description="Pro residues" evidence="1">
    <location>
        <begin position="1"/>
        <end position="15"/>
    </location>
</feature>
<evidence type="ECO:0000256" key="1">
    <source>
        <dbReference type="SAM" id="MobiDB-lite"/>
    </source>
</evidence>
<name>A0AAE0RLL3_9BIVA</name>
<dbReference type="AlphaFoldDB" id="A0AAE0RLL3"/>
<keyword evidence="3" id="KW-1185">Reference proteome</keyword>
<organism evidence="2 3">
    <name type="scientific">Potamilus streckersoni</name>
    <dbReference type="NCBI Taxonomy" id="2493646"/>
    <lineage>
        <taxon>Eukaryota</taxon>
        <taxon>Metazoa</taxon>
        <taxon>Spiralia</taxon>
        <taxon>Lophotrochozoa</taxon>
        <taxon>Mollusca</taxon>
        <taxon>Bivalvia</taxon>
        <taxon>Autobranchia</taxon>
        <taxon>Heteroconchia</taxon>
        <taxon>Palaeoheterodonta</taxon>
        <taxon>Unionida</taxon>
        <taxon>Unionoidea</taxon>
        <taxon>Unionidae</taxon>
        <taxon>Ambleminae</taxon>
        <taxon>Lampsilini</taxon>
        <taxon>Potamilus</taxon>
    </lineage>
</organism>
<feature type="region of interest" description="Disordered" evidence="1">
    <location>
        <begin position="1"/>
        <end position="92"/>
    </location>
</feature>